<dbReference type="InterPro" id="IPR007110">
    <property type="entry name" value="Ig-like_dom"/>
</dbReference>
<keyword evidence="1 7" id="KW-0732">Signal</keyword>
<dbReference type="EMBL" id="KB030285">
    <property type="protein sequence ID" value="ELK18823.1"/>
    <property type="molecule type" value="Genomic_DNA"/>
</dbReference>
<dbReference type="SUPFAM" id="SSF48726">
    <property type="entry name" value="Immunoglobulin"/>
    <property type="match status" value="5"/>
</dbReference>
<dbReference type="PANTHER" id="PTHR11738">
    <property type="entry name" value="MHC CLASS I NK CELL RECEPTOR"/>
    <property type="match status" value="1"/>
</dbReference>
<feature type="region of interest" description="Disordered" evidence="6">
    <location>
        <begin position="335"/>
        <end position="356"/>
    </location>
</feature>
<evidence type="ECO:0000256" key="1">
    <source>
        <dbReference type="ARBA" id="ARBA00022729"/>
    </source>
</evidence>
<evidence type="ECO:0000259" key="8">
    <source>
        <dbReference type="PROSITE" id="PS50835"/>
    </source>
</evidence>
<feature type="signal peptide" evidence="7">
    <location>
        <begin position="1"/>
        <end position="24"/>
    </location>
</feature>
<evidence type="ECO:0000256" key="4">
    <source>
        <dbReference type="ARBA" id="ARBA00023180"/>
    </source>
</evidence>
<evidence type="ECO:0000313" key="9">
    <source>
        <dbReference type="EMBL" id="ELK18823.1"/>
    </source>
</evidence>
<evidence type="ECO:0000313" key="10">
    <source>
        <dbReference type="Proteomes" id="UP000010552"/>
    </source>
</evidence>
<organism evidence="9 10">
    <name type="scientific">Pteropus alecto</name>
    <name type="common">Black flying fox</name>
    <dbReference type="NCBI Taxonomy" id="9402"/>
    <lineage>
        <taxon>Eukaryota</taxon>
        <taxon>Metazoa</taxon>
        <taxon>Chordata</taxon>
        <taxon>Craniata</taxon>
        <taxon>Vertebrata</taxon>
        <taxon>Euteleostomi</taxon>
        <taxon>Mammalia</taxon>
        <taxon>Eutheria</taxon>
        <taxon>Laurasiatheria</taxon>
        <taxon>Chiroptera</taxon>
        <taxon>Yinpterochiroptera</taxon>
        <taxon>Pteropodoidea</taxon>
        <taxon>Pteropodidae</taxon>
        <taxon>Pteropodinae</taxon>
        <taxon>Pteropus</taxon>
    </lineage>
</organism>
<dbReference type="InParanoid" id="L5L6Z4"/>
<dbReference type="PROSITE" id="PS50835">
    <property type="entry name" value="IG_LIKE"/>
    <property type="match status" value="2"/>
</dbReference>
<dbReference type="Proteomes" id="UP000010552">
    <property type="component" value="Unassembled WGS sequence"/>
</dbReference>
<dbReference type="FunFam" id="2.60.40.10:FF:000049">
    <property type="entry name" value="Leukocyte immunoglobulin-like receptor subfamily B member 1"/>
    <property type="match status" value="1"/>
</dbReference>
<dbReference type="Pfam" id="PF13895">
    <property type="entry name" value="Ig_2"/>
    <property type="match status" value="2"/>
</dbReference>
<evidence type="ECO:0000256" key="2">
    <source>
        <dbReference type="ARBA" id="ARBA00022737"/>
    </source>
</evidence>
<protein>
    <submittedName>
        <fullName evidence="9">Alpha-1B-glycoprotein</fullName>
    </submittedName>
</protein>
<proteinExistence type="predicted"/>
<gene>
    <name evidence="9" type="ORF">PAL_GLEAN10000672</name>
</gene>
<dbReference type="InterPro" id="IPR013783">
    <property type="entry name" value="Ig-like_fold"/>
</dbReference>
<feature type="domain" description="Ig-like" evidence="8">
    <location>
        <begin position="282"/>
        <end position="400"/>
    </location>
</feature>
<dbReference type="InterPro" id="IPR036179">
    <property type="entry name" value="Ig-like_dom_sf"/>
</dbReference>
<dbReference type="PANTHER" id="PTHR11738:SF184">
    <property type="entry name" value="ALPHA-1B-GLYCOPROTEIN"/>
    <property type="match status" value="1"/>
</dbReference>
<feature type="domain" description="Ig-like" evidence="8">
    <location>
        <begin position="408"/>
        <end position="477"/>
    </location>
</feature>
<keyword evidence="4" id="KW-0325">Glycoprotein</keyword>
<dbReference type="FunCoup" id="L5L6Z4">
    <property type="interactions" value="63"/>
</dbReference>
<dbReference type="GO" id="GO:0002764">
    <property type="term" value="P:immune response-regulating signaling pathway"/>
    <property type="evidence" value="ECO:0007669"/>
    <property type="project" value="TreeGrafter"/>
</dbReference>
<dbReference type="FunFam" id="2.60.40.10:FF:000033">
    <property type="entry name" value="Killer cell immunoglobulin-like receptor"/>
    <property type="match status" value="2"/>
</dbReference>
<dbReference type="STRING" id="9402.L5L6Z4"/>
<evidence type="ECO:0000256" key="5">
    <source>
        <dbReference type="ARBA" id="ARBA00023319"/>
    </source>
</evidence>
<keyword evidence="2" id="KW-0677">Repeat</keyword>
<dbReference type="GO" id="GO:0005886">
    <property type="term" value="C:plasma membrane"/>
    <property type="evidence" value="ECO:0007669"/>
    <property type="project" value="TreeGrafter"/>
</dbReference>
<dbReference type="InterPro" id="IPR050412">
    <property type="entry name" value="Ig-like_Receptors_ImmuneReg"/>
</dbReference>
<reference evidence="10" key="1">
    <citation type="journal article" date="2013" name="Science">
        <title>Comparative analysis of bat genomes provides insight into the evolution of flight and immunity.</title>
        <authorList>
            <person name="Zhang G."/>
            <person name="Cowled C."/>
            <person name="Shi Z."/>
            <person name="Huang Z."/>
            <person name="Bishop-Lilly K.A."/>
            <person name="Fang X."/>
            <person name="Wynne J.W."/>
            <person name="Xiong Z."/>
            <person name="Baker M.L."/>
            <person name="Zhao W."/>
            <person name="Tachedjian M."/>
            <person name="Zhu Y."/>
            <person name="Zhou P."/>
            <person name="Jiang X."/>
            <person name="Ng J."/>
            <person name="Yang L."/>
            <person name="Wu L."/>
            <person name="Xiao J."/>
            <person name="Feng Y."/>
            <person name="Chen Y."/>
            <person name="Sun X."/>
            <person name="Zhang Y."/>
            <person name="Marsh G.A."/>
            <person name="Crameri G."/>
            <person name="Broder C.C."/>
            <person name="Frey K.G."/>
            <person name="Wang L.F."/>
            <person name="Wang J."/>
        </authorList>
    </citation>
    <scope>NUCLEOTIDE SEQUENCE [LARGE SCALE GENOMIC DNA]</scope>
</reference>
<dbReference type="SMART" id="SM00409">
    <property type="entry name" value="IG"/>
    <property type="match status" value="2"/>
</dbReference>
<feature type="chain" id="PRO_5003969886" evidence="7">
    <location>
        <begin position="25"/>
        <end position="613"/>
    </location>
</feature>
<dbReference type="InterPro" id="IPR003598">
    <property type="entry name" value="Ig_sub2"/>
</dbReference>
<evidence type="ECO:0000256" key="3">
    <source>
        <dbReference type="ARBA" id="ARBA00023157"/>
    </source>
</evidence>
<dbReference type="InterPro" id="IPR003599">
    <property type="entry name" value="Ig_sub"/>
</dbReference>
<sequence length="613" mass="66917">MSVLVAFLLLWGLSLSPAPEAAIAIETRPNLWAEAESLLEPWANVTLMCQARLETLDFQLFKNGVCQEHVHLDLVTTEHRFPLGAVTGDTRGLYRCRSGMDERWTELSNLLEVNGAVWWSRSRWAATSPKSCGPTIDPASPAESLPPPLLSSEPVSWITPGLTTILVCRGGFRGVTFLLRREGDDQFLEVAEAPEDVQATFPVQRAGNYSCSYRTHAAGPPSEPSAPVAMEELATPPPPTLSVDGESAQVFLAGADITLVCVAPLSGVEFQLRRGEEVLLVPRASTSPDRIFFQLKAVASKDGGLYTCRYRLGNERTAWPWSADSEPAELLLSDGHAEPGARVSPSARRRRRVHSLQSPEGAEARFELRDVSLLDSANYSCVYADTAPPFEGSAPSARLELRVDGPLPRPQLLPLWRGAVSPGHDAVLRCESHVPQVTFELRRAGETVATVHRADHSSADLVLTYVGPQHAGNYSCRYRSWWPRPFLSELSNPVELQVAGDVPLGSEGWFLPGLCQGCALCWQCPSLHLSPAHLLMSLLGCMGNFRQGNNTCKGPEAEWLGQVERRREPGPGGLAWQLPEPLLSRGASVRAAPMRTGRHPPLPFLFCQICLGS</sequence>
<dbReference type="eggNOG" id="ENOG502RYEX">
    <property type="taxonomic scope" value="Eukaryota"/>
</dbReference>
<keyword evidence="5" id="KW-0393">Immunoglobulin domain</keyword>
<accession>L5L6Z4</accession>
<dbReference type="SMART" id="SM00408">
    <property type="entry name" value="IGc2"/>
    <property type="match status" value="2"/>
</dbReference>
<dbReference type="Gene3D" id="2.60.40.10">
    <property type="entry name" value="Immunoglobulins"/>
    <property type="match status" value="5"/>
</dbReference>
<evidence type="ECO:0000256" key="7">
    <source>
        <dbReference type="SAM" id="SignalP"/>
    </source>
</evidence>
<evidence type="ECO:0000256" key="6">
    <source>
        <dbReference type="SAM" id="MobiDB-lite"/>
    </source>
</evidence>
<dbReference type="AlphaFoldDB" id="L5L6Z4"/>
<keyword evidence="10" id="KW-1185">Reference proteome</keyword>
<name>L5L6Z4_PTEAL</name>
<keyword evidence="3" id="KW-1015">Disulfide bond</keyword>